<name>A0A6A2WR72_HIBSY</name>
<dbReference type="PANTHER" id="PTHR48033:SF5">
    <property type="entry name" value="RRM DOMAIN-CONTAINING PROTEIN"/>
    <property type="match status" value="1"/>
</dbReference>
<accession>A0A6A2WR72</accession>
<dbReference type="GO" id="GO:0000785">
    <property type="term" value="C:chromatin"/>
    <property type="evidence" value="ECO:0007669"/>
    <property type="project" value="TreeGrafter"/>
</dbReference>
<dbReference type="InterPro" id="IPR012677">
    <property type="entry name" value="Nucleotide-bd_a/b_plait_sf"/>
</dbReference>
<evidence type="ECO:0000313" key="4">
    <source>
        <dbReference type="Proteomes" id="UP000436088"/>
    </source>
</evidence>
<dbReference type="Proteomes" id="UP000436088">
    <property type="component" value="Unassembled WGS sequence"/>
</dbReference>
<protein>
    <recommendedName>
        <fullName evidence="5">RRM domain-containing protein</fullName>
    </recommendedName>
</protein>
<comment type="caution">
    <text evidence="3">The sequence shown here is derived from an EMBL/GenBank/DDBJ whole genome shotgun (WGS) entry which is preliminary data.</text>
</comment>
<dbReference type="SUPFAM" id="SSF54928">
    <property type="entry name" value="RNA-binding domain, RBD"/>
    <property type="match status" value="1"/>
</dbReference>
<dbReference type="EMBL" id="VEPZ02001673">
    <property type="protein sequence ID" value="KAE8663492.1"/>
    <property type="molecule type" value="Genomic_DNA"/>
</dbReference>
<keyword evidence="4" id="KW-1185">Reference proteome</keyword>
<evidence type="ECO:0008006" key="5">
    <source>
        <dbReference type="Google" id="ProtNLM"/>
    </source>
</evidence>
<evidence type="ECO:0000256" key="2">
    <source>
        <dbReference type="ARBA" id="ARBA00023242"/>
    </source>
</evidence>
<keyword evidence="2" id="KW-0539">Nucleus</keyword>
<dbReference type="GO" id="GO:0005654">
    <property type="term" value="C:nucleoplasm"/>
    <property type="evidence" value="ECO:0007669"/>
    <property type="project" value="TreeGrafter"/>
</dbReference>
<proteinExistence type="predicted"/>
<dbReference type="GO" id="GO:0010468">
    <property type="term" value="P:regulation of gene expression"/>
    <property type="evidence" value="ECO:0007669"/>
    <property type="project" value="TreeGrafter"/>
</dbReference>
<gene>
    <name evidence="3" type="ORF">F3Y22_tig00112957pilonHSYRG00036</name>
</gene>
<dbReference type="InterPro" id="IPR035979">
    <property type="entry name" value="RBD_domain_sf"/>
</dbReference>
<organism evidence="3 4">
    <name type="scientific">Hibiscus syriacus</name>
    <name type="common">Rose of Sharon</name>
    <dbReference type="NCBI Taxonomy" id="106335"/>
    <lineage>
        <taxon>Eukaryota</taxon>
        <taxon>Viridiplantae</taxon>
        <taxon>Streptophyta</taxon>
        <taxon>Embryophyta</taxon>
        <taxon>Tracheophyta</taxon>
        <taxon>Spermatophyta</taxon>
        <taxon>Magnoliopsida</taxon>
        <taxon>eudicotyledons</taxon>
        <taxon>Gunneridae</taxon>
        <taxon>Pentapetalae</taxon>
        <taxon>rosids</taxon>
        <taxon>malvids</taxon>
        <taxon>Malvales</taxon>
        <taxon>Malvaceae</taxon>
        <taxon>Malvoideae</taxon>
        <taxon>Hibiscus</taxon>
    </lineage>
</organism>
<reference evidence="3" key="1">
    <citation type="submission" date="2019-09" db="EMBL/GenBank/DDBJ databases">
        <title>Draft genome information of white flower Hibiscus syriacus.</title>
        <authorList>
            <person name="Kim Y.-M."/>
        </authorList>
    </citation>
    <scope>NUCLEOTIDE SEQUENCE [LARGE SCALE GENOMIC DNA]</scope>
    <source>
        <strain evidence="3">YM2019G1</strain>
    </source>
</reference>
<comment type="subcellular location">
    <subcellularLocation>
        <location evidence="1">Nucleus</location>
    </subcellularLocation>
</comment>
<dbReference type="GO" id="GO:0003723">
    <property type="term" value="F:RNA binding"/>
    <property type="evidence" value="ECO:0007669"/>
    <property type="project" value="TreeGrafter"/>
</dbReference>
<sequence>MNQEDHEEIRASLARDAEDAFVLDSKDLGILRNTSIEEATFFRDLMSPPSIDLSTTRPLISLVLETNNSWLPISGSIRPFKPCHSCILPLRGRGTAKFVVHFEARVASRQYVVRAEEDGDTVDIISRINWLSEHNVSLKYKDRHLKLRKEEVTKIMIESEKLSYTSRIVLPLEAHKLINMGCEELLGLPFNRKLEFGIEDRKIGHPCGFGFVTYVEPSVVDKVIEDTHVINGNQVDIKRTIPKEASGSKDFKTRKIFVGGTPSTVSEDESRTTLHNMEKSENTQSCGIMPPIVPVVLGSSLLKWNKRLMISWRRETRLTLQELRFGNTTYLHISVAFIQMLKALSLSIQLLICGWHHGAAERFYISKLTYPSSTVGVPSGTPKLTTEVHETKLDALTIIFCQKELECPGCFPSMKQG</sequence>
<evidence type="ECO:0000313" key="3">
    <source>
        <dbReference type="EMBL" id="KAE8663492.1"/>
    </source>
</evidence>
<dbReference type="PANTHER" id="PTHR48033">
    <property type="entry name" value="RNA-BINDING (RRM/RBD/RNP MOTIFS) FAMILY PROTEIN"/>
    <property type="match status" value="1"/>
</dbReference>
<dbReference type="Gene3D" id="3.30.70.330">
    <property type="match status" value="1"/>
</dbReference>
<evidence type="ECO:0000256" key="1">
    <source>
        <dbReference type="ARBA" id="ARBA00004123"/>
    </source>
</evidence>
<dbReference type="AlphaFoldDB" id="A0A6A2WR72"/>